<evidence type="ECO:0000256" key="1">
    <source>
        <dbReference type="SAM" id="MobiDB-lite"/>
    </source>
</evidence>
<name>A0AAV4CPQ0_9GAST</name>
<dbReference type="EMBL" id="BLXT01006838">
    <property type="protein sequence ID" value="GFO33843.1"/>
    <property type="molecule type" value="Genomic_DNA"/>
</dbReference>
<feature type="compositionally biased region" description="Low complexity" evidence="1">
    <location>
        <begin position="151"/>
        <end position="167"/>
    </location>
</feature>
<feature type="compositionally biased region" description="Low complexity" evidence="1">
    <location>
        <begin position="175"/>
        <end position="202"/>
    </location>
</feature>
<feature type="compositionally biased region" description="Low complexity" evidence="1">
    <location>
        <begin position="21"/>
        <end position="40"/>
    </location>
</feature>
<dbReference type="AlphaFoldDB" id="A0AAV4CPQ0"/>
<feature type="compositionally biased region" description="Polar residues" evidence="1">
    <location>
        <begin position="9"/>
        <end position="20"/>
    </location>
</feature>
<gene>
    <name evidence="2" type="ORF">PoB_006034800</name>
</gene>
<feature type="region of interest" description="Disordered" evidence="1">
    <location>
        <begin position="1"/>
        <end position="41"/>
    </location>
</feature>
<dbReference type="Proteomes" id="UP000735302">
    <property type="component" value="Unassembled WGS sequence"/>
</dbReference>
<organism evidence="2 3">
    <name type="scientific">Plakobranchus ocellatus</name>
    <dbReference type="NCBI Taxonomy" id="259542"/>
    <lineage>
        <taxon>Eukaryota</taxon>
        <taxon>Metazoa</taxon>
        <taxon>Spiralia</taxon>
        <taxon>Lophotrochozoa</taxon>
        <taxon>Mollusca</taxon>
        <taxon>Gastropoda</taxon>
        <taxon>Heterobranchia</taxon>
        <taxon>Euthyneura</taxon>
        <taxon>Panpulmonata</taxon>
        <taxon>Sacoglossa</taxon>
        <taxon>Placobranchoidea</taxon>
        <taxon>Plakobranchidae</taxon>
        <taxon>Plakobranchus</taxon>
    </lineage>
</organism>
<keyword evidence="3" id="KW-1185">Reference proteome</keyword>
<accession>A0AAV4CPQ0</accession>
<evidence type="ECO:0000313" key="3">
    <source>
        <dbReference type="Proteomes" id="UP000735302"/>
    </source>
</evidence>
<evidence type="ECO:0000313" key="2">
    <source>
        <dbReference type="EMBL" id="GFO33843.1"/>
    </source>
</evidence>
<reference evidence="2 3" key="1">
    <citation type="journal article" date="2021" name="Elife">
        <title>Chloroplast acquisition without the gene transfer in kleptoplastic sea slugs, Plakobranchus ocellatus.</title>
        <authorList>
            <person name="Maeda T."/>
            <person name="Takahashi S."/>
            <person name="Yoshida T."/>
            <person name="Shimamura S."/>
            <person name="Takaki Y."/>
            <person name="Nagai Y."/>
            <person name="Toyoda A."/>
            <person name="Suzuki Y."/>
            <person name="Arimoto A."/>
            <person name="Ishii H."/>
            <person name="Satoh N."/>
            <person name="Nishiyama T."/>
            <person name="Hasebe M."/>
            <person name="Maruyama T."/>
            <person name="Minagawa J."/>
            <person name="Obokata J."/>
            <person name="Shigenobu S."/>
        </authorList>
    </citation>
    <scope>NUCLEOTIDE SEQUENCE [LARGE SCALE GENOMIC DNA]</scope>
</reference>
<sequence length="214" mass="21060">MDPVGSGGQIPSTTTCYRANTSTSRNSGSSSSTSTLGQGSAPISHVAARLLSSGASSTTSMPGEATGSGFARIGSINAGPTIPCAASASMSPSASTSYVIKSECSSMAAPQPFRARNPQGCVSSILSSPALSLSIPGSSGVGSTGLASPYGMPSPTTTTGPHGQPQQISPRHLSPGDGPSGISTTSSSSSSSSTTPHGQQHQHSLRDNSSLGKF</sequence>
<feature type="region of interest" description="Disordered" evidence="1">
    <location>
        <begin position="133"/>
        <end position="214"/>
    </location>
</feature>
<comment type="caution">
    <text evidence="2">The sequence shown here is derived from an EMBL/GenBank/DDBJ whole genome shotgun (WGS) entry which is preliminary data.</text>
</comment>
<protein>
    <submittedName>
        <fullName evidence="2">Uncharacterized protein</fullName>
    </submittedName>
</protein>
<proteinExistence type="predicted"/>